<dbReference type="Proteomes" id="UP000291084">
    <property type="component" value="Chromosome 4"/>
</dbReference>
<feature type="compositionally biased region" description="Low complexity" evidence="1">
    <location>
        <begin position="67"/>
        <end position="98"/>
    </location>
</feature>
<protein>
    <submittedName>
        <fullName evidence="3">Uncharacterized protein</fullName>
    </submittedName>
</protein>
<dbReference type="EMBL" id="AP015037">
    <property type="protein sequence ID" value="BAT84385.1"/>
    <property type="molecule type" value="Genomic_DNA"/>
</dbReference>
<dbReference type="PANTHER" id="PTHR35301:SF1">
    <property type="entry name" value="CLAVATA3_ESR (CLE)-RELATED PROTEIN 41-RELATED"/>
    <property type="match status" value="1"/>
</dbReference>
<keyword evidence="2" id="KW-0812">Transmembrane</keyword>
<dbReference type="PANTHER" id="PTHR35301">
    <property type="entry name" value="CLAVATA3/ESR (CLE)-RELATED PROTEIN 41-RELATED"/>
    <property type="match status" value="1"/>
</dbReference>
<evidence type="ECO:0000313" key="3">
    <source>
        <dbReference type="EMBL" id="BAT84385.1"/>
    </source>
</evidence>
<keyword evidence="2" id="KW-1133">Transmembrane helix</keyword>
<evidence type="ECO:0000313" key="4">
    <source>
        <dbReference type="Proteomes" id="UP000291084"/>
    </source>
</evidence>
<dbReference type="GO" id="GO:0048046">
    <property type="term" value="C:apoplast"/>
    <property type="evidence" value="ECO:0007669"/>
    <property type="project" value="TreeGrafter"/>
</dbReference>
<keyword evidence="2" id="KW-0472">Membrane</keyword>
<sequence>MDIEPLWAIGGWFSLSNCMAEPKSSSPISEPCSKSPSFLHFLTLFFILLLLINLSHQPHPSTMASLESTKASSESTMSTTAMHPQNSQKSRSPSSKAASAKREFGAEAHEVPSGPNPISN</sequence>
<dbReference type="GO" id="GO:0010089">
    <property type="term" value="P:xylem development"/>
    <property type="evidence" value="ECO:0007669"/>
    <property type="project" value="InterPro"/>
</dbReference>
<proteinExistence type="predicted"/>
<gene>
    <name evidence="3" type="primary">Vigan.04G174300</name>
    <name evidence="3" type="ORF">VIGAN_04174300</name>
</gene>
<dbReference type="InterPro" id="IPR037495">
    <property type="entry name" value="CLE41/42/44"/>
</dbReference>
<feature type="region of interest" description="Disordered" evidence="1">
    <location>
        <begin position="60"/>
        <end position="120"/>
    </location>
</feature>
<reference evidence="3 4" key="1">
    <citation type="journal article" date="2015" name="Sci. Rep.">
        <title>The power of single molecule real-time sequencing technology in the de novo assembly of a eukaryotic genome.</title>
        <authorList>
            <person name="Sakai H."/>
            <person name="Naito K."/>
            <person name="Ogiso-Tanaka E."/>
            <person name="Takahashi Y."/>
            <person name="Iseki K."/>
            <person name="Muto C."/>
            <person name="Satou K."/>
            <person name="Teruya K."/>
            <person name="Shiroma A."/>
            <person name="Shimoji M."/>
            <person name="Hirano T."/>
            <person name="Itoh T."/>
            <person name="Kaga A."/>
            <person name="Tomooka N."/>
        </authorList>
    </citation>
    <scope>NUCLEOTIDE SEQUENCE [LARGE SCALE GENOMIC DNA]</scope>
    <source>
        <strain evidence="4">cv. Shumari</strain>
    </source>
</reference>
<accession>A0A0S3RV03</accession>
<feature type="transmembrane region" description="Helical" evidence="2">
    <location>
        <begin position="36"/>
        <end position="54"/>
    </location>
</feature>
<evidence type="ECO:0000256" key="2">
    <source>
        <dbReference type="SAM" id="Phobius"/>
    </source>
</evidence>
<organism evidence="3 4">
    <name type="scientific">Vigna angularis var. angularis</name>
    <dbReference type="NCBI Taxonomy" id="157739"/>
    <lineage>
        <taxon>Eukaryota</taxon>
        <taxon>Viridiplantae</taxon>
        <taxon>Streptophyta</taxon>
        <taxon>Embryophyta</taxon>
        <taxon>Tracheophyta</taxon>
        <taxon>Spermatophyta</taxon>
        <taxon>Magnoliopsida</taxon>
        <taxon>eudicotyledons</taxon>
        <taxon>Gunneridae</taxon>
        <taxon>Pentapetalae</taxon>
        <taxon>rosids</taxon>
        <taxon>fabids</taxon>
        <taxon>Fabales</taxon>
        <taxon>Fabaceae</taxon>
        <taxon>Papilionoideae</taxon>
        <taxon>50 kb inversion clade</taxon>
        <taxon>NPAAA clade</taxon>
        <taxon>indigoferoid/millettioid clade</taxon>
        <taxon>Phaseoleae</taxon>
        <taxon>Vigna</taxon>
    </lineage>
</organism>
<keyword evidence="4" id="KW-1185">Reference proteome</keyword>
<feature type="compositionally biased region" description="Basic and acidic residues" evidence="1">
    <location>
        <begin position="100"/>
        <end position="110"/>
    </location>
</feature>
<dbReference type="GO" id="GO:0033612">
    <property type="term" value="F:receptor serine/threonine kinase binding"/>
    <property type="evidence" value="ECO:0007669"/>
    <property type="project" value="InterPro"/>
</dbReference>
<name>A0A0S3RV03_PHAAN</name>
<dbReference type="AlphaFoldDB" id="A0A0S3RV03"/>
<evidence type="ECO:0000256" key="1">
    <source>
        <dbReference type="SAM" id="MobiDB-lite"/>
    </source>
</evidence>